<sequence>MKSNKPQIYHEKQSKYNCAIHALNNIFQRKEFDMEEIEKLADILKREHNIISKIPMVGYYDINLIEYALKTRGCETKWLRNTEYLVLMFREYMLCVPFARCKGLIVNSIVNSWYSSLSKLVGWIPRHWLAIANVDGEFYDLDSNYNCPVHVGNRDKLVSYLMGIMEEPDNRVIVVYEEENKQLFEI</sequence>
<dbReference type="PANTHER" id="PTHR13291:SF0">
    <property type="entry name" value="JOSEPHIN-LIKE PROTEIN"/>
    <property type="match status" value="1"/>
</dbReference>
<feature type="active site" evidence="6">
    <location>
        <position position="127"/>
    </location>
</feature>
<evidence type="ECO:0000313" key="8">
    <source>
        <dbReference type="EMBL" id="KII66549.1"/>
    </source>
</evidence>
<keyword evidence="4" id="KW-0833">Ubl conjugation pathway</keyword>
<dbReference type="GO" id="GO:0004843">
    <property type="term" value="F:cysteine-type deubiquitinase activity"/>
    <property type="evidence" value="ECO:0007669"/>
    <property type="project" value="UniProtKB-EC"/>
</dbReference>
<evidence type="ECO:0000313" key="9">
    <source>
        <dbReference type="Proteomes" id="UP000031668"/>
    </source>
</evidence>
<protein>
    <recommendedName>
        <fullName evidence="2">ubiquitinyl hydrolase 1</fullName>
        <ecNumber evidence="2">3.4.19.12</ecNumber>
    </recommendedName>
</protein>
<dbReference type="PROSITE" id="PS50957">
    <property type="entry name" value="JOSEPHIN"/>
    <property type="match status" value="1"/>
</dbReference>
<dbReference type="InterPro" id="IPR040053">
    <property type="entry name" value="JOSD1/2"/>
</dbReference>
<accession>A0A0C2IM98</accession>
<evidence type="ECO:0000256" key="5">
    <source>
        <dbReference type="ARBA" id="ARBA00022801"/>
    </source>
</evidence>
<keyword evidence="9" id="KW-1185">Reference proteome</keyword>
<gene>
    <name evidence="8" type="ORF">RF11_16008</name>
</gene>
<evidence type="ECO:0000259" key="7">
    <source>
        <dbReference type="PROSITE" id="PS50957"/>
    </source>
</evidence>
<feature type="active site" evidence="6">
    <location>
        <position position="18"/>
    </location>
</feature>
<dbReference type="GO" id="GO:0006508">
    <property type="term" value="P:proteolysis"/>
    <property type="evidence" value="ECO:0007669"/>
    <property type="project" value="UniProtKB-KW"/>
</dbReference>
<dbReference type="OrthoDB" id="422700at2759"/>
<name>A0A0C2IM98_THEKT</name>
<dbReference type="InterPro" id="IPR006155">
    <property type="entry name" value="Josephin"/>
</dbReference>
<evidence type="ECO:0000256" key="3">
    <source>
        <dbReference type="ARBA" id="ARBA00022670"/>
    </source>
</evidence>
<feature type="domain" description="Josephin" evidence="7">
    <location>
        <begin position="5"/>
        <end position="186"/>
    </location>
</feature>
<feature type="active site" evidence="6">
    <location>
        <position position="142"/>
    </location>
</feature>
<dbReference type="Gene3D" id="3.90.70.40">
    <property type="match status" value="1"/>
</dbReference>
<proteinExistence type="predicted"/>
<comment type="catalytic activity">
    <reaction evidence="1">
        <text>Thiol-dependent hydrolysis of ester, thioester, amide, peptide and isopeptide bonds formed by the C-terminal Gly of ubiquitin (a 76-residue protein attached to proteins as an intracellular targeting signal).</text>
        <dbReference type="EC" id="3.4.19.12"/>
    </reaction>
</comment>
<dbReference type="SMART" id="SM01246">
    <property type="entry name" value="Josephin"/>
    <property type="match status" value="1"/>
</dbReference>
<dbReference type="Pfam" id="PF02099">
    <property type="entry name" value="Josephin"/>
    <property type="match status" value="1"/>
</dbReference>
<dbReference type="Proteomes" id="UP000031668">
    <property type="component" value="Unassembled WGS sequence"/>
</dbReference>
<dbReference type="EMBL" id="JWZT01003512">
    <property type="protein sequence ID" value="KII66549.1"/>
    <property type="molecule type" value="Genomic_DNA"/>
</dbReference>
<dbReference type="OMA" id="PPHIYHE"/>
<evidence type="ECO:0000256" key="2">
    <source>
        <dbReference type="ARBA" id="ARBA00012759"/>
    </source>
</evidence>
<evidence type="ECO:0000256" key="1">
    <source>
        <dbReference type="ARBA" id="ARBA00000707"/>
    </source>
</evidence>
<dbReference type="GO" id="GO:0016579">
    <property type="term" value="P:protein deubiquitination"/>
    <property type="evidence" value="ECO:0007669"/>
    <property type="project" value="InterPro"/>
</dbReference>
<dbReference type="PANTHER" id="PTHR13291">
    <property type="entry name" value="JOSEPHIN 1, 2"/>
    <property type="match status" value="1"/>
</dbReference>
<dbReference type="AlphaFoldDB" id="A0A0C2IM98"/>
<reference evidence="8 9" key="1">
    <citation type="journal article" date="2014" name="Genome Biol. Evol.">
        <title>The genome of the myxosporean Thelohanellus kitauei shows adaptations to nutrient acquisition within its fish host.</title>
        <authorList>
            <person name="Yang Y."/>
            <person name="Xiong J."/>
            <person name="Zhou Z."/>
            <person name="Huo F."/>
            <person name="Miao W."/>
            <person name="Ran C."/>
            <person name="Liu Y."/>
            <person name="Zhang J."/>
            <person name="Feng J."/>
            <person name="Wang M."/>
            <person name="Wang M."/>
            <person name="Wang L."/>
            <person name="Yao B."/>
        </authorList>
    </citation>
    <scope>NUCLEOTIDE SEQUENCE [LARGE SCALE GENOMIC DNA]</scope>
    <source>
        <strain evidence="8">Wuqing</strain>
    </source>
</reference>
<evidence type="ECO:0000256" key="6">
    <source>
        <dbReference type="PROSITE-ProRule" id="PRU00331"/>
    </source>
</evidence>
<keyword evidence="3" id="KW-0645">Protease</keyword>
<evidence type="ECO:0000256" key="4">
    <source>
        <dbReference type="ARBA" id="ARBA00022786"/>
    </source>
</evidence>
<keyword evidence="5 6" id="KW-0378">Hydrolase</keyword>
<comment type="caution">
    <text evidence="8">The sequence shown here is derived from an EMBL/GenBank/DDBJ whole genome shotgun (WGS) entry which is preliminary data.</text>
</comment>
<dbReference type="EC" id="3.4.19.12" evidence="2"/>
<organism evidence="8 9">
    <name type="scientific">Thelohanellus kitauei</name>
    <name type="common">Myxosporean</name>
    <dbReference type="NCBI Taxonomy" id="669202"/>
    <lineage>
        <taxon>Eukaryota</taxon>
        <taxon>Metazoa</taxon>
        <taxon>Cnidaria</taxon>
        <taxon>Myxozoa</taxon>
        <taxon>Myxosporea</taxon>
        <taxon>Bivalvulida</taxon>
        <taxon>Platysporina</taxon>
        <taxon>Myxobolidae</taxon>
        <taxon>Thelohanellus</taxon>
    </lineage>
</organism>